<sequence length="549" mass="60443">MFKKSIALLMTMSLISVPMIAYAEQANQVKAPAIGGGNTAKGIVYDDKNKNLEQDKGEPGIAGVLVSNGRDVVKTNAQGRYELSVSDESIIFITKPSGYIVPVNDVNLPQFYYLHHPNGSPVQTKFPGIKPTGSLPESVDFPLFKQKESNKFDVVVFADPQTSNDQQLDYLRDDVVSELVGSEAAFGITVGDVANDNLSIYPRNNEIMSTIGIPWFNLPGNHDMNYDVADDTYATETFKSVYGPTYYSFDYGQVHFVTLDNVEYYGQQADGKNGDYRGDITAPQLEWLKNDLANVPKNKLIVIASHIPLRTDADNTDEGINTANLKELFSLLEGREHLFSMSGHDTSNSWNMYMGEEAGWTGKEPFHHQVLAEVRGGSWRGPLDSRGIPAADTADGTPNGYYIFSFDGNEFTSRFKAASLPAEFQARISFDAPGTEGARLYPSKWQGEKPQIVANVFDGGERHQVEVSFDGGEYADMTHTLRTDPYMEAQWAQYAGTPEQPDRPAVSSHIWTTEIPAGLAPGAHTVTVKVTDPFGHVNKTSRVFEIAAD</sequence>
<dbReference type="Pfam" id="PF16371">
    <property type="entry name" value="MetallophosN"/>
    <property type="match status" value="1"/>
</dbReference>
<dbReference type="Proteomes" id="UP001596047">
    <property type="component" value="Unassembled WGS sequence"/>
</dbReference>
<dbReference type="InterPro" id="IPR032285">
    <property type="entry name" value="Metallophos_N"/>
</dbReference>
<dbReference type="Pfam" id="PF00149">
    <property type="entry name" value="Metallophos"/>
    <property type="match status" value="1"/>
</dbReference>
<dbReference type="InterPro" id="IPR051918">
    <property type="entry name" value="STPP_CPPED1"/>
</dbReference>
<dbReference type="SUPFAM" id="SSF56300">
    <property type="entry name" value="Metallo-dependent phosphatases"/>
    <property type="match status" value="1"/>
</dbReference>
<dbReference type="Gene3D" id="3.60.21.10">
    <property type="match status" value="1"/>
</dbReference>
<feature type="domain" description="Calcineurin-like phosphoesterase N-terminal" evidence="4">
    <location>
        <begin position="57"/>
        <end position="117"/>
    </location>
</feature>
<dbReference type="PANTHER" id="PTHR43143:SF6">
    <property type="entry name" value="BLL3016 PROTEIN"/>
    <property type="match status" value="1"/>
</dbReference>
<reference evidence="6" key="1">
    <citation type="journal article" date="2019" name="Int. J. Syst. Evol. Microbiol.">
        <title>The Global Catalogue of Microorganisms (GCM) 10K type strain sequencing project: providing services to taxonomists for standard genome sequencing and annotation.</title>
        <authorList>
            <consortium name="The Broad Institute Genomics Platform"/>
            <consortium name="The Broad Institute Genome Sequencing Center for Infectious Disease"/>
            <person name="Wu L."/>
            <person name="Ma J."/>
        </authorList>
    </citation>
    <scope>NUCLEOTIDE SEQUENCE [LARGE SCALE GENOMIC DNA]</scope>
    <source>
        <strain evidence="6">CGMCC 1.3240</strain>
    </source>
</reference>
<dbReference type="InterPro" id="IPR032288">
    <property type="entry name" value="Metallophos_C"/>
</dbReference>
<dbReference type="RefSeq" id="WP_379186432.1">
    <property type="nucleotide sequence ID" value="NZ_JBHSOW010000010.1"/>
</dbReference>
<dbReference type="InterPro" id="IPR013783">
    <property type="entry name" value="Ig-like_fold"/>
</dbReference>
<feature type="chain" id="PRO_5045928287" evidence="1">
    <location>
        <begin position="24"/>
        <end position="549"/>
    </location>
</feature>
<feature type="signal peptide" evidence="1">
    <location>
        <begin position="1"/>
        <end position="23"/>
    </location>
</feature>
<evidence type="ECO:0000259" key="4">
    <source>
        <dbReference type="Pfam" id="PF16371"/>
    </source>
</evidence>
<evidence type="ECO:0000256" key="1">
    <source>
        <dbReference type="SAM" id="SignalP"/>
    </source>
</evidence>
<accession>A0ABW0VQ01</accession>
<protein>
    <submittedName>
        <fullName evidence="5">Calcineurin-like phosphoesterase C-terminal domain-containing protein</fullName>
    </submittedName>
</protein>
<name>A0ABW0VQ01_9BACL</name>
<organism evidence="5 6">
    <name type="scientific">Paenibacillus solisilvae</name>
    <dbReference type="NCBI Taxonomy" id="2486751"/>
    <lineage>
        <taxon>Bacteria</taxon>
        <taxon>Bacillati</taxon>
        <taxon>Bacillota</taxon>
        <taxon>Bacilli</taxon>
        <taxon>Bacillales</taxon>
        <taxon>Paenibacillaceae</taxon>
        <taxon>Paenibacillus</taxon>
    </lineage>
</organism>
<dbReference type="Pfam" id="PF16370">
    <property type="entry name" value="MetallophosC"/>
    <property type="match status" value="1"/>
</dbReference>
<dbReference type="PANTHER" id="PTHR43143">
    <property type="entry name" value="METALLOPHOSPHOESTERASE, CALCINEURIN SUPERFAMILY"/>
    <property type="match status" value="1"/>
</dbReference>
<feature type="domain" description="Calcineurin-like phosphoesterase" evidence="2">
    <location>
        <begin position="154"/>
        <end position="314"/>
    </location>
</feature>
<evidence type="ECO:0000259" key="3">
    <source>
        <dbReference type="Pfam" id="PF16370"/>
    </source>
</evidence>
<keyword evidence="6" id="KW-1185">Reference proteome</keyword>
<gene>
    <name evidence="5" type="ORF">ACFPYJ_02305</name>
</gene>
<dbReference type="Gene3D" id="2.60.40.10">
    <property type="entry name" value="Immunoglobulins"/>
    <property type="match status" value="2"/>
</dbReference>
<dbReference type="InterPro" id="IPR004843">
    <property type="entry name" value="Calcineurin-like_PHP"/>
</dbReference>
<feature type="domain" description="Calcineurin-like phosphoesterase C-terminal" evidence="3">
    <location>
        <begin position="376"/>
        <end position="536"/>
    </location>
</feature>
<evidence type="ECO:0000259" key="2">
    <source>
        <dbReference type="Pfam" id="PF00149"/>
    </source>
</evidence>
<dbReference type="InterPro" id="IPR029052">
    <property type="entry name" value="Metallo-depent_PP-like"/>
</dbReference>
<evidence type="ECO:0000313" key="6">
    <source>
        <dbReference type="Proteomes" id="UP001596047"/>
    </source>
</evidence>
<dbReference type="EMBL" id="JBHSOW010000010">
    <property type="protein sequence ID" value="MFC5647967.1"/>
    <property type="molecule type" value="Genomic_DNA"/>
</dbReference>
<proteinExistence type="predicted"/>
<evidence type="ECO:0000313" key="5">
    <source>
        <dbReference type="EMBL" id="MFC5647967.1"/>
    </source>
</evidence>
<comment type="caution">
    <text evidence="5">The sequence shown here is derived from an EMBL/GenBank/DDBJ whole genome shotgun (WGS) entry which is preliminary data.</text>
</comment>
<keyword evidence="1" id="KW-0732">Signal</keyword>